<keyword evidence="3 6" id="KW-1133">Transmembrane helix</keyword>
<dbReference type="InterPro" id="IPR031283">
    <property type="entry name" value="AMIGO"/>
</dbReference>
<dbReference type="InterPro" id="IPR035897">
    <property type="entry name" value="Toll_tir_struct_dom_sf"/>
</dbReference>
<dbReference type="OMA" id="IVIAYHF"/>
<keyword evidence="5" id="KW-0325">Glycoprotein</keyword>
<evidence type="ECO:0000313" key="8">
    <source>
        <dbReference type="EnsemblMetazoa" id="XP_030847214"/>
    </source>
</evidence>
<reference evidence="8" key="2">
    <citation type="submission" date="2021-01" db="UniProtKB">
        <authorList>
            <consortium name="EnsemblMetazoa"/>
        </authorList>
    </citation>
    <scope>IDENTIFICATION</scope>
</reference>
<dbReference type="SUPFAM" id="SSF52058">
    <property type="entry name" value="L domain-like"/>
    <property type="match status" value="1"/>
</dbReference>
<accession>A0A7M7P6W1</accession>
<dbReference type="GO" id="GO:0016020">
    <property type="term" value="C:membrane"/>
    <property type="evidence" value="ECO:0007669"/>
    <property type="project" value="UniProtKB-SubCell"/>
</dbReference>
<evidence type="ECO:0000256" key="5">
    <source>
        <dbReference type="ARBA" id="ARBA00023180"/>
    </source>
</evidence>
<dbReference type="Gene3D" id="3.80.10.10">
    <property type="entry name" value="Ribonuclease Inhibitor"/>
    <property type="match status" value="1"/>
</dbReference>
<dbReference type="Gene3D" id="3.40.50.10140">
    <property type="entry name" value="Toll/interleukin-1 receptor homology (TIR) domain"/>
    <property type="match status" value="1"/>
</dbReference>
<evidence type="ECO:0000313" key="9">
    <source>
        <dbReference type="Proteomes" id="UP000007110"/>
    </source>
</evidence>
<feature type="transmembrane region" description="Helical" evidence="6">
    <location>
        <begin position="109"/>
        <end position="132"/>
    </location>
</feature>
<dbReference type="PROSITE" id="PS50104">
    <property type="entry name" value="TIR"/>
    <property type="match status" value="1"/>
</dbReference>
<dbReference type="KEGG" id="spu:115926560"/>
<reference evidence="9" key="1">
    <citation type="submission" date="2015-02" db="EMBL/GenBank/DDBJ databases">
        <title>Genome sequencing for Strongylocentrotus purpuratus.</title>
        <authorList>
            <person name="Murali S."/>
            <person name="Liu Y."/>
            <person name="Vee V."/>
            <person name="English A."/>
            <person name="Wang M."/>
            <person name="Skinner E."/>
            <person name="Han Y."/>
            <person name="Muzny D.M."/>
            <person name="Worley K.C."/>
            <person name="Gibbs R.A."/>
        </authorList>
    </citation>
    <scope>NUCLEOTIDE SEQUENCE</scope>
</reference>
<comment type="subcellular location">
    <subcellularLocation>
        <location evidence="1">Membrane</location>
        <topology evidence="1">Single-pass type I membrane protein</topology>
    </subcellularLocation>
</comment>
<feature type="domain" description="TIR" evidence="7">
    <location>
        <begin position="162"/>
        <end position="269"/>
    </location>
</feature>
<dbReference type="GeneID" id="115926560"/>
<dbReference type="InterPro" id="IPR032675">
    <property type="entry name" value="LRR_dom_sf"/>
</dbReference>
<evidence type="ECO:0000259" key="7">
    <source>
        <dbReference type="PROSITE" id="PS50104"/>
    </source>
</evidence>
<dbReference type="Pfam" id="PF01582">
    <property type="entry name" value="TIR"/>
    <property type="match status" value="1"/>
</dbReference>
<dbReference type="PANTHER" id="PTHR24368">
    <property type="entry name" value="AMPHOTERIN-INDUCED PROTEIN"/>
    <property type="match status" value="1"/>
</dbReference>
<dbReference type="InParanoid" id="A0A7M7P6W1"/>
<dbReference type="InterPro" id="IPR000157">
    <property type="entry name" value="TIR_dom"/>
</dbReference>
<dbReference type="RefSeq" id="XP_030847214.1">
    <property type="nucleotide sequence ID" value="XM_030991354.1"/>
</dbReference>
<dbReference type="OrthoDB" id="2151624at2759"/>
<protein>
    <recommendedName>
        <fullName evidence="7">TIR domain-containing protein</fullName>
    </recommendedName>
</protein>
<proteinExistence type="predicted"/>
<organism evidence="8 9">
    <name type="scientific">Strongylocentrotus purpuratus</name>
    <name type="common">Purple sea urchin</name>
    <dbReference type="NCBI Taxonomy" id="7668"/>
    <lineage>
        <taxon>Eukaryota</taxon>
        <taxon>Metazoa</taxon>
        <taxon>Echinodermata</taxon>
        <taxon>Eleutherozoa</taxon>
        <taxon>Echinozoa</taxon>
        <taxon>Echinoidea</taxon>
        <taxon>Euechinoidea</taxon>
        <taxon>Echinacea</taxon>
        <taxon>Camarodonta</taxon>
        <taxon>Echinidea</taxon>
        <taxon>Strongylocentrotidae</taxon>
        <taxon>Strongylocentrotus</taxon>
    </lineage>
</organism>
<dbReference type="AlphaFoldDB" id="A0A7M7P6W1"/>
<evidence type="ECO:0000256" key="4">
    <source>
        <dbReference type="ARBA" id="ARBA00023136"/>
    </source>
</evidence>
<dbReference type="SUPFAM" id="SSF52200">
    <property type="entry name" value="Toll/Interleukin receptor TIR domain"/>
    <property type="match status" value="1"/>
</dbReference>
<keyword evidence="2 6" id="KW-0812">Transmembrane</keyword>
<dbReference type="EnsemblMetazoa" id="XM_030991354">
    <property type="protein sequence ID" value="XP_030847214"/>
    <property type="gene ID" value="LOC115926560"/>
</dbReference>
<name>A0A7M7P6W1_STRPU</name>
<evidence type="ECO:0000256" key="1">
    <source>
        <dbReference type="ARBA" id="ARBA00004479"/>
    </source>
</evidence>
<keyword evidence="4 6" id="KW-0472">Membrane</keyword>
<sequence length="269" mass="31013">MIRNNALLYIDNALFAKTQMITSIDLARNQLSVFNQTTFSQISTTLSSVDLSQNPIECSCKSQWLIKMLRGAIDVQNGKETTCSSSSPKPFGGEALEFIQPNDLCTANFPVYFSTGFSIVIVVIIIVIAYHFRWQLRYKLFLLRLAILGYREILDENDREEYDFDIYVISTEDDENWIQDQLKPYFQGLPYYKRSRNVFTDDDLPIGMHRTEAVDHVLTRSFKILVLLSKAACADDWFLTCFRMAMDQVADTQTENIVLVFLENIEEDV</sequence>
<keyword evidence="9" id="KW-1185">Reference proteome</keyword>
<evidence type="ECO:0000256" key="2">
    <source>
        <dbReference type="ARBA" id="ARBA00022692"/>
    </source>
</evidence>
<dbReference type="GO" id="GO:0007165">
    <property type="term" value="P:signal transduction"/>
    <property type="evidence" value="ECO:0007669"/>
    <property type="project" value="InterPro"/>
</dbReference>
<evidence type="ECO:0000256" key="6">
    <source>
        <dbReference type="SAM" id="Phobius"/>
    </source>
</evidence>
<dbReference type="Proteomes" id="UP000007110">
    <property type="component" value="Unassembled WGS sequence"/>
</dbReference>
<dbReference type="PANTHER" id="PTHR24368:SF210">
    <property type="entry name" value="SURFACE ANTIGEN BSPA-LIKE"/>
    <property type="match status" value="1"/>
</dbReference>
<evidence type="ECO:0000256" key="3">
    <source>
        <dbReference type="ARBA" id="ARBA00022989"/>
    </source>
</evidence>